<keyword evidence="2" id="KW-1185">Reference proteome</keyword>
<dbReference type="PANTHER" id="PTHR19959:SF119">
    <property type="entry name" value="FUNGAL LIPASE-LIKE DOMAIN-CONTAINING PROTEIN"/>
    <property type="match status" value="1"/>
</dbReference>
<accession>A0A918AL92</accession>
<dbReference type="Proteomes" id="UP000639606">
    <property type="component" value="Unassembled WGS sequence"/>
</dbReference>
<reference evidence="1" key="2">
    <citation type="submission" date="2020-09" db="EMBL/GenBank/DDBJ databases">
        <authorList>
            <person name="Sun Q."/>
            <person name="Ohkuma M."/>
        </authorList>
    </citation>
    <scope>NUCLEOTIDE SEQUENCE</scope>
    <source>
        <strain evidence="1">JCM 3313</strain>
    </source>
</reference>
<name>A0A918AL92_9PSEU</name>
<comment type="caution">
    <text evidence="1">The sequence shown here is derived from an EMBL/GenBank/DDBJ whole genome shotgun (WGS) entry which is preliminary data.</text>
</comment>
<proteinExistence type="predicted"/>
<dbReference type="InterPro" id="IPR011990">
    <property type="entry name" value="TPR-like_helical_dom_sf"/>
</dbReference>
<gene>
    <name evidence="1" type="ORF">GCM10010185_27310</name>
</gene>
<organism evidence="1 2">
    <name type="scientific">Saccharothrix coeruleofusca</name>
    <dbReference type="NCBI Taxonomy" id="33919"/>
    <lineage>
        <taxon>Bacteria</taxon>
        <taxon>Bacillati</taxon>
        <taxon>Actinomycetota</taxon>
        <taxon>Actinomycetes</taxon>
        <taxon>Pseudonocardiales</taxon>
        <taxon>Pseudonocardiaceae</taxon>
        <taxon>Saccharothrix</taxon>
    </lineage>
</organism>
<dbReference type="SUPFAM" id="SSF52540">
    <property type="entry name" value="P-loop containing nucleoside triphosphate hydrolases"/>
    <property type="match status" value="1"/>
</dbReference>
<protein>
    <recommendedName>
        <fullName evidence="3">Tetratricopeptide repeat protein</fullName>
    </recommendedName>
</protein>
<dbReference type="PANTHER" id="PTHR19959">
    <property type="entry name" value="KINESIN LIGHT CHAIN"/>
    <property type="match status" value="1"/>
</dbReference>
<evidence type="ECO:0008006" key="3">
    <source>
        <dbReference type="Google" id="ProtNLM"/>
    </source>
</evidence>
<evidence type="ECO:0000313" key="2">
    <source>
        <dbReference type="Proteomes" id="UP000639606"/>
    </source>
</evidence>
<dbReference type="SUPFAM" id="SSF48452">
    <property type="entry name" value="TPR-like"/>
    <property type="match status" value="5"/>
</dbReference>
<dbReference type="Gene3D" id="3.40.50.300">
    <property type="entry name" value="P-loop containing nucleotide triphosphate hydrolases"/>
    <property type="match status" value="1"/>
</dbReference>
<reference evidence="1" key="1">
    <citation type="journal article" date="2014" name="Int. J. Syst. Evol. Microbiol.">
        <title>Complete genome sequence of Corynebacterium casei LMG S-19264T (=DSM 44701T), isolated from a smear-ripened cheese.</title>
        <authorList>
            <consortium name="US DOE Joint Genome Institute (JGI-PGF)"/>
            <person name="Walter F."/>
            <person name="Albersmeier A."/>
            <person name="Kalinowski J."/>
            <person name="Ruckert C."/>
        </authorList>
    </citation>
    <scope>NUCLEOTIDE SEQUENCE</scope>
    <source>
        <strain evidence="1">JCM 3313</strain>
    </source>
</reference>
<dbReference type="Gene3D" id="1.25.40.10">
    <property type="entry name" value="Tetratricopeptide repeat domain"/>
    <property type="match status" value="4"/>
</dbReference>
<dbReference type="InterPro" id="IPR027417">
    <property type="entry name" value="P-loop_NTPase"/>
</dbReference>
<sequence length="1325" mass="142453">MTAGFGPSAHDVVNLVSGVVSGALVQAGTVEGGIHIHHHAGTRHHVLEELQVPGTPDVDWLMEQPSRLLDARSRVVPFLGRDAELRRLRQWRDQPESRLSVLLLHGPGGQGKTRLAAEFAEQSRNDQATASRRWRVLQAGFHGTSTVMAPGGPVDRTGHGTDGVLLIVDYADRWAHSELEHLLSDPVLHQSPCTRVLLIGRTVRWFAALRGELADRGAGVDDLRLPSLESDRLAMFIAARNRYGEADLYDVPDVTAVGPPDALDHRDFGLTLTVHMAALVAVDAHCRGLRPPGGPHELSAYLLDREYRAWQRLSDAGGHGQDFRTRPAVMAKAVFIATLTGAVRHAVGTWVLRAVDLPDHPEHILVDHRFCYPPVDNALVLEPLYPDRLAEDFLGLLVPGHDVNAYDPDPWTFDVPSVLLTATDGVRSDIAARAITFLAAAAVRWPHVGRDVLYPLLRADPRLAVEAGSAALTAVAGIGEIPDDVVLSIWRHLPSGRHVDLDLGAAAISGVVVARLGASLPDGVRAGLLAGHSWRLAAVGRFDEALDQAEQSVALLGEPFRRHRAVHLEDMVGSLDSLAIRLAEVGRRQDALDAASRAAELCEELAGTDHTAHLPRLVRTVGSLACRLAEAGQPEKALEMFRRVVGLNENLVADGRRKHLYGLAMSVSNLATAAAEVGEAEESLGASFRAVALFTELVGHDRARNLPDLALATHNHAGRLAHAGRPQDALEATRRAVELSEELVAANRAAHLRYLTMSVGGHAARLAEAGQLQDALDASYRAVALGEELVAANRGELVLFAPSVRNHANLLTGAGRTQEALAASTRAVGLFEELAETSPIAYLPQLAACTATCAARLASSGSLVEALGYSRRTVDLYEKLAEHAPTPHLGAALGNHAVRLAAVGRRSEALSLSQRAVDLLTELARSDRDTHLPQLAGVLLAHATRLVEAGRRAEALEVSHHAIRLHEELAEQDRATHLADLAMAITNRAALLVDLGRPADALIHSQRAVGLHEELAADNRAAYLPGLALSLANHAVALRGTARLPAAVTASGRAVACYDEAARTNRAAHLPELATALQNHAVNLAESGHPAVALRHSARAIDYLGELVETNRPAYLAKLAGMVNNHAGFLTAAGRKADALACYTRAVEYFSEMIEADSANLPYYAMILENHVTRLAEAELWPETLVYSARLIEVLEVLTTHDRATHLPRLAGTVYIHALRLVGTDRNREVIGFLGRAVEYFDELAETDHGTFRPLLALALMRFAAALVGQATDPGRAMQAVARSVVLYRELAEVDPAKHSAALREAIDLLMIVRERTGVGGSGRR</sequence>
<dbReference type="EMBL" id="BMRG01000004">
    <property type="protein sequence ID" value="GGP53674.1"/>
    <property type="molecule type" value="Genomic_DNA"/>
</dbReference>
<evidence type="ECO:0000313" key="1">
    <source>
        <dbReference type="EMBL" id="GGP53674.1"/>
    </source>
</evidence>
<dbReference type="RefSeq" id="WP_189223588.1">
    <property type="nucleotide sequence ID" value="NZ_BMRG01000004.1"/>
</dbReference>